<dbReference type="InterPro" id="IPR003140">
    <property type="entry name" value="PLipase/COase/thioEstase"/>
</dbReference>
<comment type="similarity">
    <text evidence="1">Belongs to the AB hydrolase superfamily. AB hydrolase 2 family.</text>
</comment>
<dbReference type="OrthoDB" id="2418081at2759"/>
<organism evidence="3 4">
    <name type="scientific">Plectosphaerella plurivora</name>
    <dbReference type="NCBI Taxonomy" id="936078"/>
    <lineage>
        <taxon>Eukaryota</taxon>
        <taxon>Fungi</taxon>
        <taxon>Dikarya</taxon>
        <taxon>Ascomycota</taxon>
        <taxon>Pezizomycotina</taxon>
        <taxon>Sordariomycetes</taxon>
        <taxon>Hypocreomycetidae</taxon>
        <taxon>Glomerellales</taxon>
        <taxon>Plectosphaerellaceae</taxon>
        <taxon>Plectosphaerella</taxon>
    </lineage>
</organism>
<protein>
    <submittedName>
        <fullName evidence="3">Phospholipase/carboxylesterase</fullName>
    </submittedName>
</protein>
<evidence type="ECO:0000259" key="2">
    <source>
        <dbReference type="Pfam" id="PF02230"/>
    </source>
</evidence>
<proteinExistence type="inferred from homology"/>
<dbReference type="PANTHER" id="PTHR10655:SF63">
    <property type="entry name" value="PHOSPHOLIPASE_CARBOXYLESTERASE_THIOESTERASE DOMAIN-CONTAINING PROTEIN"/>
    <property type="match status" value="1"/>
</dbReference>
<dbReference type="GO" id="GO:0052689">
    <property type="term" value="F:carboxylic ester hydrolase activity"/>
    <property type="evidence" value="ECO:0007669"/>
    <property type="project" value="TreeGrafter"/>
</dbReference>
<dbReference type="EMBL" id="JAGSXJ010000006">
    <property type="protein sequence ID" value="KAH6690690.1"/>
    <property type="molecule type" value="Genomic_DNA"/>
</dbReference>
<keyword evidence="4" id="KW-1185">Reference proteome</keyword>
<name>A0A9P8VH42_9PEZI</name>
<evidence type="ECO:0000256" key="1">
    <source>
        <dbReference type="ARBA" id="ARBA00006499"/>
    </source>
</evidence>
<gene>
    <name evidence="3" type="ORF">F5X68DRAFT_203524</name>
</gene>
<dbReference type="GO" id="GO:0005737">
    <property type="term" value="C:cytoplasm"/>
    <property type="evidence" value="ECO:0007669"/>
    <property type="project" value="TreeGrafter"/>
</dbReference>
<dbReference type="AlphaFoldDB" id="A0A9P8VH42"/>
<reference evidence="3" key="1">
    <citation type="journal article" date="2021" name="Nat. Commun.">
        <title>Genetic determinants of endophytism in the Arabidopsis root mycobiome.</title>
        <authorList>
            <person name="Mesny F."/>
            <person name="Miyauchi S."/>
            <person name="Thiergart T."/>
            <person name="Pickel B."/>
            <person name="Atanasova L."/>
            <person name="Karlsson M."/>
            <person name="Huettel B."/>
            <person name="Barry K.W."/>
            <person name="Haridas S."/>
            <person name="Chen C."/>
            <person name="Bauer D."/>
            <person name="Andreopoulos W."/>
            <person name="Pangilinan J."/>
            <person name="LaButti K."/>
            <person name="Riley R."/>
            <person name="Lipzen A."/>
            <person name="Clum A."/>
            <person name="Drula E."/>
            <person name="Henrissat B."/>
            <person name="Kohler A."/>
            <person name="Grigoriev I.V."/>
            <person name="Martin F.M."/>
            <person name="Hacquard S."/>
        </authorList>
    </citation>
    <scope>NUCLEOTIDE SEQUENCE</scope>
    <source>
        <strain evidence="3">MPI-SDFR-AT-0117</strain>
    </source>
</reference>
<dbReference type="Proteomes" id="UP000770015">
    <property type="component" value="Unassembled WGS sequence"/>
</dbReference>
<feature type="domain" description="Phospholipase/carboxylesterase/thioesterase" evidence="2">
    <location>
        <begin position="6"/>
        <end position="248"/>
    </location>
</feature>
<evidence type="ECO:0000313" key="3">
    <source>
        <dbReference type="EMBL" id="KAH6690690.1"/>
    </source>
</evidence>
<dbReference type="SUPFAM" id="SSF53474">
    <property type="entry name" value="alpha/beta-Hydrolases"/>
    <property type="match status" value="1"/>
</dbReference>
<dbReference type="PANTHER" id="PTHR10655">
    <property type="entry name" value="LYSOPHOSPHOLIPASE-RELATED"/>
    <property type="match status" value="1"/>
</dbReference>
<dbReference type="InterPro" id="IPR029058">
    <property type="entry name" value="AB_hydrolase_fold"/>
</dbReference>
<evidence type="ECO:0000313" key="4">
    <source>
        <dbReference type="Proteomes" id="UP000770015"/>
    </source>
</evidence>
<dbReference type="InterPro" id="IPR050565">
    <property type="entry name" value="LYPA1-2/EST-like"/>
</dbReference>
<dbReference type="Gene3D" id="3.40.50.1820">
    <property type="entry name" value="alpha/beta hydrolase"/>
    <property type="match status" value="1"/>
</dbReference>
<dbReference type="GO" id="GO:0008474">
    <property type="term" value="F:palmitoyl-(protein) hydrolase activity"/>
    <property type="evidence" value="ECO:0007669"/>
    <property type="project" value="TreeGrafter"/>
</dbReference>
<accession>A0A9P8VH42</accession>
<sequence length="262" mass="28747">MDLSPIVVEPVTAHSHTVVFLHGRGDNATQFSSSLAYSRDSSDRSLIEAFPSFRWVFPQAPLRSCAAMSGIVRQWFDVWNVKDFADREELQVEGLREMVPLVRDILAEEAARLGGRWDKVVLAGISMGAATSVHTLINLDVPEEGGGRLGAFMGFSCRCPFSGRSLAGMREVLALGDVPQHDHVLKNTPVLLEHCVDDPLVPVANGQAMRNTLEGFGARVEWRAYPKGGHWFHDPDGMDDAVRFLKKHVVGEAVRGGAMDLS</sequence>
<comment type="caution">
    <text evidence="3">The sequence shown here is derived from an EMBL/GenBank/DDBJ whole genome shotgun (WGS) entry which is preliminary data.</text>
</comment>
<dbReference type="Pfam" id="PF02230">
    <property type="entry name" value="Abhydrolase_2"/>
    <property type="match status" value="1"/>
</dbReference>